<proteinExistence type="inferred from homology"/>
<dbReference type="Proteomes" id="UP000284605">
    <property type="component" value="Unassembled WGS sequence"/>
</dbReference>
<dbReference type="InterPro" id="IPR029045">
    <property type="entry name" value="ClpP/crotonase-like_dom_sf"/>
</dbReference>
<dbReference type="PANTHER" id="PTHR42964:SF1">
    <property type="entry name" value="POLYKETIDE BIOSYNTHESIS ENOYL-COA HYDRATASE PKSH-RELATED"/>
    <property type="match status" value="1"/>
</dbReference>
<dbReference type="InterPro" id="IPR001753">
    <property type="entry name" value="Enoyl-CoA_hydra/iso"/>
</dbReference>
<evidence type="ECO:0000313" key="2">
    <source>
        <dbReference type="EMBL" id="RJF86317.1"/>
    </source>
</evidence>
<comment type="caution">
    <text evidence="2">The sequence shown here is derived from an EMBL/GenBank/DDBJ whole genome shotgun (WGS) entry which is preliminary data.</text>
</comment>
<organism evidence="2 3">
    <name type="scientific">Oleomonas cavernae</name>
    <dbReference type="NCBI Taxonomy" id="2320859"/>
    <lineage>
        <taxon>Bacteria</taxon>
        <taxon>Pseudomonadati</taxon>
        <taxon>Pseudomonadota</taxon>
        <taxon>Alphaproteobacteria</taxon>
        <taxon>Acetobacterales</taxon>
        <taxon>Acetobacteraceae</taxon>
        <taxon>Oleomonas</taxon>
    </lineage>
</organism>
<name>A0A418W8I1_9PROT</name>
<comment type="similarity">
    <text evidence="1">Belongs to the enoyl-CoA hydratase/isomerase family.</text>
</comment>
<evidence type="ECO:0000313" key="3">
    <source>
        <dbReference type="Proteomes" id="UP000284605"/>
    </source>
</evidence>
<dbReference type="GO" id="GO:0016853">
    <property type="term" value="F:isomerase activity"/>
    <property type="evidence" value="ECO:0007669"/>
    <property type="project" value="UniProtKB-KW"/>
</dbReference>
<dbReference type="EMBL" id="QYUK01000011">
    <property type="protein sequence ID" value="RJF86317.1"/>
    <property type="molecule type" value="Genomic_DNA"/>
</dbReference>
<sequence>MSDNVMASSADSVACTVEAGLARITLTQAARGNPLDLAFSREMRAVAIELANRDDVRAVLITAQGRFFSVGGDINMFLPDRSAIPGIARRITADLHTAISRFQRMDAPVVTAVQGVSPGGRLARRPV</sequence>
<dbReference type="CDD" id="cd06558">
    <property type="entry name" value="crotonase-like"/>
    <property type="match status" value="1"/>
</dbReference>
<dbReference type="Pfam" id="PF00378">
    <property type="entry name" value="ECH_1"/>
    <property type="match status" value="1"/>
</dbReference>
<protein>
    <submittedName>
        <fullName evidence="2">Enoyl-CoA hydratase/isomerase family protein</fullName>
    </submittedName>
</protein>
<accession>A0A418W8I1</accession>
<evidence type="ECO:0000256" key="1">
    <source>
        <dbReference type="ARBA" id="ARBA00005254"/>
    </source>
</evidence>
<dbReference type="InterPro" id="IPR051683">
    <property type="entry name" value="Enoyl-CoA_Hydratase/Isomerase"/>
</dbReference>
<gene>
    <name evidence="2" type="ORF">D3874_04145</name>
</gene>
<keyword evidence="2" id="KW-0413">Isomerase</keyword>
<dbReference type="AlphaFoldDB" id="A0A418W8I1"/>
<dbReference type="PANTHER" id="PTHR42964">
    <property type="entry name" value="ENOYL-COA HYDRATASE"/>
    <property type="match status" value="1"/>
</dbReference>
<reference evidence="2 3" key="1">
    <citation type="submission" date="2018-09" db="EMBL/GenBank/DDBJ databases">
        <authorList>
            <person name="Zhu H."/>
        </authorList>
    </citation>
    <scope>NUCLEOTIDE SEQUENCE [LARGE SCALE GENOMIC DNA]</scope>
    <source>
        <strain evidence="2 3">K1W22B-8</strain>
    </source>
</reference>
<dbReference type="Gene3D" id="3.90.226.10">
    <property type="entry name" value="2-enoyl-CoA Hydratase, Chain A, domain 1"/>
    <property type="match status" value="1"/>
</dbReference>
<dbReference type="SUPFAM" id="SSF52096">
    <property type="entry name" value="ClpP/crotonase"/>
    <property type="match status" value="1"/>
</dbReference>
<keyword evidence="3" id="KW-1185">Reference proteome</keyword>
<dbReference type="GO" id="GO:0008300">
    <property type="term" value="P:isoprenoid catabolic process"/>
    <property type="evidence" value="ECO:0007669"/>
    <property type="project" value="TreeGrafter"/>
</dbReference>